<keyword evidence="2" id="KW-0175">Coiled coil</keyword>
<protein>
    <recommendedName>
        <fullName evidence="1">ESAT-6-like protein</fullName>
    </recommendedName>
</protein>
<dbReference type="Pfam" id="PF06013">
    <property type="entry name" value="WXG100"/>
    <property type="match status" value="1"/>
</dbReference>
<sequence length="96" mass="10601">MSGQLLVNFGQLQAAAGHIDQAISALHTQLDDLESAAKPLVSTWEGGAQQAYQQRQQQWTTAAQDLTQILQNIKKALQESTQEYIQTEKTNANLFS</sequence>
<dbReference type="Gene3D" id="1.10.287.1060">
    <property type="entry name" value="ESAT-6-like"/>
    <property type="match status" value="1"/>
</dbReference>
<comment type="caution">
    <text evidence="3">The sequence shown here is derived from an EMBL/GenBank/DDBJ whole genome shotgun (WGS) entry which is preliminary data.</text>
</comment>
<name>A0A8J3TG72_9ACTN</name>
<reference evidence="3" key="1">
    <citation type="submission" date="2021-01" db="EMBL/GenBank/DDBJ databases">
        <title>Whole genome shotgun sequence of Planosporangium mesophilum NBRC 109066.</title>
        <authorList>
            <person name="Komaki H."/>
            <person name="Tamura T."/>
        </authorList>
    </citation>
    <scope>NUCLEOTIDE SEQUENCE</scope>
    <source>
        <strain evidence="3">NBRC 109066</strain>
    </source>
</reference>
<dbReference type="EMBL" id="BOON01000074">
    <property type="protein sequence ID" value="GII26348.1"/>
    <property type="molecule type" value="Genomic_DNA"/>
</dbReference>
<proteinExistence type="inferred from homology"/>
<feature type="coiled-coil region" evidence="2">
    <location>
        <begin position="63"/>
        <end position="90"/>
    </location>
</feature>
<accession>A0A8J3TG72</accession>
<keyword evidence="4" id="KW-1185">Reference proteome</keyword>
<dbReference type="SUPFAM" id="SSF140453">
    <property type="entry name" value="EsxAB dimer-like"/>
    <property type="match status" value="1"/>
</dbReference>
<dbReference type="InterPro" id="IPR036689">
    <property type="entry name" value="ESAT-6-like_sf"/>
</dbReference>
<dbReference type="RefSeq" id="WP_168113509.1">
    <property type="nucleotide sequence ID" value="NZ_BOON01000074.1"/>
</dbReference>
<comment type="similarity">
    <text evidence="1">Belongs to the WXG100 family.</text>
</comment>
<evidence type="ECO:0000313" key="3">
    <source>
        <dbReference type="EMBL" id="GII26348.1"/>
    </source>
</evidence>
<organism evidence="3 4">
    <name type="scientific">Planosporangium mesophilum</name>
    <dbReference type="NCBI Taxonomy" id="689768"/>
    <lineage>
        <taxon>Bacteria</taxon>
        <taxon>Bacillati</taxon>
        <taxon>Actinomycetota</taxon>
        <taxon>Actinomycetes</taxon>
        <taxon>Micromonosporales</taxon>
        <taxon>Micromonosporaceae</taxon>
        <taxon>Planosporangium</taxon>
    </lineage>
</organism>
<gene>
    <name evidence="3" type="ORF">Pme01_59450</name>
</gene>
<dbReference type="NCBIfam" id="TIGR03930">
    <property type="entry name" value="WXG100_ESAT6"/>
    <property type="match status" value="1"/>
</dbReference>
<evidence type="ECO:0000256" key="1">
    <source>
        <dbReference type="RuleBase" id="RU362001"/>
    </source>
</evidence>
<evidence type="ECO:0000256" key="2">
    <source>
        <dbReference type="SAM" id="Coils"/>
    </source>
</evidence>
<dbReference type="InterPro" id="IPR010310">
    <property type="entry name" value="T7SS_ESAT-6-like"/>
</dbReference>
<dbReference type="Proteomes" id="UP000599074">
    <property type="component" value="Unassembled WGS sequence"/>
</dbReference>
<evidence type="ECO:0000313" key="4">
    <source>
        <dbReference type="Proteomes" id="UP000599074"/>
    </source>
</evidence>
<dbReference type="AlphaFoldDB" id="A0A8J3TG72"/>